<comment type="similarity">
    <text evidence="2">Belongs to the glycosyltransferase 2 family.</text>
</comment>
<dbReference type="InterPro" id="IPR035518">
    <property type="entry name" value="DPG_synthase"/>
</dbReference>
<keyword evidence="3" id="KW-0328">Glycosyltransferase</keyword>
<dbReference type="EMBL" id="LK032166">
    <property type="protein sequence ID" value="CDY24956.1"/>
    <property type="molecule type" value="Genomic_DNA"/>
</dbReference>
<organism evidence="10 11">
    <name type="scientific">Brassica napus</name>
    <name type="common">Rape</name>
    <dbReference type="NCBI Taxonomy" id="3708"/>
    <lineage>
        <taxon>Eukaryota</taxon>
        <taxon>Viridiplantae</taxon>
        <taxon>Streptophyta</taxon>
        <taxon>Embryophyta</taxon>
        <taxon>Tracheophyta</taxon>
        <taxon>Spermatophyta</taxon>
        <taxon>Magnoliopsida</taxon>
        <taxon>eudicotyledons</taxon>
        <taxon>Gunneridae</taxon>
        <taxon>Pentapetalae</taxon>
        <taxon>rosids</taxon>
        <taxon>malvids</taxon>
        <taxon>Brassicales</taxon>
        <taxon>Brassicaceae</taxon>
        <taxon>Brassiceae</taxon>
        <taxon>Brassica</taxon>
    </lineage>
</organism>
<dbReference type="PaxDb" id="3708-A0A078GHV4"/>
<dbReference type="Proteomes" id="UP000028999">
    <property type="component" value="Unassembled WGS sequence"/>
</dbReference>
<keyword evidence="7 8" id="KW-0472">Membrane</keyword>
<name>A0A078GHV4_BRANA</name>
<accession>A0A078GHV4</accession>
<dbReference type="PANTHER" id="PTHR10859">
    <property type="entry name" value="GLYCOSYL TRANSFERASE"/>
    <property type="match status" value="1"/>
</dbReference>
<evidence type="ECO:0000256" key="3">
    <source>
        <dbReference type="ARBA" id="ARBA00022676"/>
    </source>
</evidence>
<dbReference type="SMART" id="SM00256">
    <property type="entry name" value="FBOX"/>
    <property type="match status" value="1"/>
</dbReference>
<evidence type="ECO:0000313" key="10">
    <source>
        <dbReference type="EMBL" id="CDY24956.1"/>
    </source>
</evidence>
<feature type="transmembrane region" description="Helical" evidence="8">
    <location>
        <begin position="440"/>
        <end position="461"/>
    </location>
</feature>
<feature type="transmembrane region" description="Helical" evidence="8">
    <location>
        <begin position="686"/>
        <end position="703"/>
    </location>
</feature>
<dbReference type="Pfam" id="PF00535">
    <property type="entry name" value="Glycos_transf_2"/>
    <property type="match status" value="1"/>
</dbReference>
<evidence type="ECO:0000256" key="4">
    <source>
        <dbReference type="ARBA" id="ARBA00022679"/>
    </source>
</evidence>
<evidence type="ECO:0000256" key="8">
    <source>
        <dbReference type="SAM" id="Phobius"/>
    </source>
</evidence>
<dbReference type="InterPro" id="IPR029044">
    <property type="entry name" value="Nucleotide-diphossugar_trans"/>
</dbReference>
<keyword evidence="11" id="KW-1185">Reference proteome</keyword>
<dbReference type="FunFam" id="3.90.550.10:FF:000115">
    <property type="entry name" value="Dolichyl-phosphate beta-glucosyltransferase isoform A"/>
    <property type="match status" value="1"/>
</dbReference>
<dbReference type="InterPro" id="IPR006527">
    <property type="entry name" value="F-box-assoc_dom_typ1"/>
</dbReference>
<dbReference type="InterPro" id="IPR036047">
    <property type="entry name" value="F-box-like_dom_sf"/>
</dbReference>
<comment type="subcellular location">
    <subcellularLocation>
        <location evidence="1">Endomembrane system</location>
    </subcellularLocation>
</comment>
<dbReference type="GO" id="GO:0005789">
    <property type="term" value="C:endoplasmic reticulum membrane"/>
    <property type="evidence" value="ECO:0000318"/>
    <property type="project" value="GO_Central"/>
</dbReference>
<dbReference type="InterPro" id="IPR001173">
    <property type="entry name" value="Glyco_trans_2-like"/>
</dbReference>
<dbReference type="InterPro" id="IPR017451">
    <property type="entry name" value="F-box-assoc_interact_dom"/>
</dbReference>
<dbReference type="CDD" id="cd04188">
    <property type="entry name" value="DPG_synthase"/>
    <property type="match status" value="1"/>
</dbReference>
<dbReference type="GO" id="GO:0006487">
    <property type="term" value="P:protein N-linked glycosylation"/>
    <property type="evidence" value="ECO:0000318"/>
    <property type="project" value="GO_Central"/>
</dbReference>
<evidence type="ECO:0000256" key="6">
    <source>
        <dbReference type="ARBA" id="ARBA00022989"/>
    </source>
</evidence>
<sequence length="791" mass="89973">MMKELGLDLEEEVLLRVPLESILKFKTVSKQWRSLLESRSFSERRRIIIQKTQKKMQFVAAALLLNINPEVVVKDDDEEVEMIYLDCDFPKVQEEDSGFSRRPSLSCDGLVCMPVPGWINVLNPSTGEFLRFDSGRDPKMTDVLVDGSRRGFEVFPGYWRMGFGRDIVNGSYKVARMCFEPNCSYCEILDINIGVWRKLKRKPLFYVGERLKSAFVNGSIHWLEVDCYYHTQKILALDLHTEKFRSVKTPPLFCKSGQIANLEDRLVVAAKDIGEPGFKFCIWSMDPRDETWSIAYSFHLSSSTRSSFISRCSHWWHWCMPLAVSKRGNFYFYDQEKKLHKYCSDTGLVRGVTYGGGIRIVAPFVENLLPIRGSASSGRTFGFRNLDEFETSSCFRQIKSSVRKEWLGITTTVVAVVALHPCSLSQGAPAMESLLTVAELGLSLLLIVFWGFISVVVVEAWRRRHSNVPVETVTTLEDPTSLKQIQLSVERIASPLVANVDFKQLFYHQVPCPHISDPADKYLSLIVPAFNEEQRLPAALEETMDYLQGRASRDKNFSYEVVIVDDGSVDGTKRVAVDFVKKYTVDNIRFIPLGKNQGKGEAIRTGMMHSRGELLLMLDADGATKITDLEKLENQIHAVAREENSIRDPALKNVAFKIGDVQVSAFGSRAHLEEKALATRKWYRNFLMKGFHLVVLLAAGSGIRDTQCGFKMFTRAAARRLFTNVHLKRWCFDVELVFLCKRFNIPMLEISVNWSEIPGSKVSLLSIPNMLWELALMSAGYRTGMWKILHA</sequence>
<dbReference type="PANTHER" id="PTHR10859:SF108">
    <property type="entry name" value="DOLICHYL-PHOSPHATE BETA-GLUCOSYLTRANSFERASE"/>
    <property type="match status" value="1"/>
</dbReference>
<protein>
    <submittedName>
        <fullName evidence="10">BnaC03g22160D protein</fullName>
    </submittedName>
</protein>
<keyword evidence="4" id="KW-0808">Transferase</keyword>
<evidence type="ECO:0000313" key="11">
    <source>
        <dbReference type="Proteomes" id="UP000028999"/>
    </source>
</evidence>
<dbReference type="CDD" id="cd22157">
    <property type="entry name" value="F-box_AtFBW1-like"/>
    <property type="match status" value="1"/>
</dbReference>
<dbReference type="NCBIfam" id="TIGR01640">
    <property type="entry name" value="F_box_assoc_1"/>
    <property type="match status" value="1"/>
</dbReference>
<dbReference type="OMA" id="ETWSIAY"/>
<dbReference type="Gene3D" id="3.90.550.10">
    <property type="entry name" value="Spore Coat Polysaccharide Biosynthesis Protein SpsA, Chain A"/>
    <property type="match status" value="1"/>
</dbReference>
<evidence type="ECO:0000256" key="5">
    <source>
        <dbReference type="ARBA" id="ARBA00022692"/>
    </source>
</evidence>
<keyword evidence="6 8" id="KW-1133">Transmembrane helix</keyword>
<proteinExistence type="inferred from homology"/>
<feature type="domain" description="F-box" evidence="9">
    <location>
        <begin position="5"/>
        <end position="45"/>
    </location>
</feature>
<dbReference type="SUPFAM" id="SSF81383">
    <property type="entry name" value="F-box domain"/>
    <property type="match status" value="1"/>
</dbReference>
<keyword evidence="5 8" id="KW-0812">Transmembrane</keyword>
<evidence type="ECO:0000256" key="7">
    <source>
        <dbReference type="ARBA" id="ARBA00023136"/>
    </source>
</evidence>
<dbReference type="SUPFAM" id="SSF53448">
    <property type="entry name" value="Nucleotide-diphospho-sugar transferases"/>
    <property type="match status" value="1"/>
</dbReference>
<dbReference type="Pfam" id="PF00646">
    <property type="entry name" value="F-box"/>
    <property type="match status" value="1"/>
</dbReference>
<gene>
    <name evidence="10" type="primary">BnaC03g22160D</name>
    <name evidence="10" type="ORF">GSBRNA2T00028753001</name>
</gene>
<reference evidence="10 11" key="1">
    <citation type="journal article" date="2014" name="Science">
        <title>Plant genetics. Early allopolyploid evolution in the post-Neolithic Brassica napus oilseed genome.</title>
        <authorList>
            <person name="Chalhoub B."/>
            <person name="Denoeud F."/>
            <person name="Liu S."/>
            <person name="Parkin I.A."/>
            <person name="Tang H."/>
            <person name="Wang X."/>
            <person name="Chiquet J."/>
            <person name="Belcram H."/>
            <person name="Tong C."/>
            <person name="Samans B."/>
            <person name="Correa M."/>
            <person name="Da Silva C."/>
            <person name="Just J."/>
            <person name="Falentin C."/>
            <person name="Koh C.S."/>
            <person name="Le Clainche I."/>
            <person name="Bernard M."/>
            <person name="Bento P."/>
            <person name="Noel B."/>
            <person name="Labadie K."/>
            <person name="Alberti A."/>
            <person name="Charles M."/>
            <person name="Arnaud D."/>
            <person name="Guo H."/>
            <person name="Daviaud C."/>
            <person name="Alamery S."/>
            <person name="Jabbari K."/>
            <person name="Zhao M."/>
            <person name="Edger P.P."/>
            <person name="Chelaifa H."/>
            <person name="Tack D."/>
            <person name="Lassalle G."/>
            <person name="Mestiri I."/>
            <person name="Schnel N."/>
            <person name="Le Paslier M.C."/>
            <person name="Fan G."/>
            <person name="Renault V."/>
            <person name="Bayer P.E."/>
            <person name="Golicz A.A."/>
            <person name="Manoli S."/>
            <person name="Lee T.H."/>
            <person name="Thi V.H."/>
            <person name="Chalabi S."/>
            <person name="Hu Q."/>
            <person name="Fan C."/>
            <person name="Tollenaere R."/>
            <person name="Lu Y."/>
            <person name="Battail C."/>
            <person name="Shen J."/>
            <person name="Sidebottom C.H."/>
            <person name="Wang X."/>
            <person name="Canaguier A."/>
            <person name="Chauveau A."/>
            <person name="Berard A."/>
            <person name="Deniot G."/>
            <person name="Guan M."/>
            <person name="Liu Z."/>
            <person name="Sun F."/>
            <person name="Lim Y.P."/>
            <person name="Lyons E."/>
            <person name="Town C.D."/>
            <person name="Bancroft I."/>
            <person name="Wang X."/>
            <person name="Meng J."/>
            <person name="Ma J."/>
            <person name="Pires J.C."/>
            <person name="King G.J."/>
            <person name="Brunel D."/>
            <person name="Delourme R."/>
            <person name="Renard M."/>
            <person name="Aury J.M."/>
            <person name="Adams K.L."/>
            <person name="Batley J."/>
            <person name="Snowdon R.J."/>
            <person name="Tost J."/>
            <person name="Edwards D."/>
            <person name="Zhou Y."/>
            <person name="Hua W."/>
            <person name="Sharpe A.G."/>
            <person name="Paterson A.H."/>
            <person name="Guan C."/>
            <person name="Wincker P."/>
        </authorList>
    </citation>
    <scope>NUCLEOTIDE SEQUENCE [LARGE SCALE GENOMIC DNA]</scope>
    <source>
        <strain evidence="11">cv. Darmor-bzh</strain>
    </source>
</reference>
<evidence type="ECO:0000256" key="2">
    <source>
        <dbReference type="ARBA" id="ARBA00006739"/>
    </source>
</evidence>
<dbReference type="GO" id="GO:0016757">
    <property type="term" value="F:glycosyltransferase activity"/>
    <property type="evidence" value="ECO:0007669"/>
    <property type="project" value="UniProtKB-KW"/>
</dbReference>
<dbReference type="AlphaFoldDB" id="A0A078GHV4"/>
<dbReference type="Gramene" id="CDY24956">
    <property type="protein sequence ID" value="CDY24956"/>
    <property type="gene ID" value="GSBRNA2T00028753001"/>
</dbReference>
<dbReference type="STRING" id="3708.A0A078GHV4"/>
<evidence type="ECO:0000259" key="9">
    <source>
        <dbReference type="SMART" id="SM00256"/>
    </source>
</evidence>
<dbReference type="Pfam" id="PF07734">
    <property type="entry name" value="FBA_1"/>
    <property type="match status" value="1"/>
</dbReference>
<evidence type="ECO:0000256" key="1">
    <source>
        <dbReference type="ARBA" id="ARBA00004308"/>
    </source>
</evidence>
<dbReference type="InterPro" id="IPR001810">
    <property type="entry name" value="F-box_dom"/>
</dbReference>